<reference evidence="2 3" key="1">
    <citation type="journal article" date="2014" name="Genome Biol.">
        <title>Transcriptome and methylome profiling reveals relics of genome dominance in the mesopolyploid Brassica oleracea.</title>
        <authorList>
            <person name="Parkin I.A."/>
            <person name="Koh C."/>
            <person name="Tang H."/>
            <person name="Robinson S.J."/>
            <person name="Kagale S."/>
            <person name="Clarke W.E."/>
            <person name="Town C.D."/>
            <person name="Nixon J."/>
            <person name="Krishnakumar V."/>
            <person name="Bidwell S.L."/>
            <person name="Denoeud F."/>
            <person name="Belcram H."/>
            <person name="Links M.G."/>
            <person name="Just J."/>
            <person name="Clarke C."/>
            <person name="Bender T."/>
            <person name="Huebert T."/>
            <person name="Mason A.S."/>
            <person name="Pires J.C."/>
            <person name="Barker G."/>
            <person name="Moore J."/>
            <person name="Walley P.G."/>
            <person name="Manoli S."/>
            <person name="Batley J."/>
            <person name="Edwards D."/>
            <person name="Nelson M.N."/>
            <person name="Wang X."/>
            <person name="Paterson A.H."/>
            <person name="King G."/>
            <person name="Bancroft I."/>
            <person name="Chalhoub B."/>
            <person name="Sharpe A.G."/>
        </authorList>
    </citation>
    <scope>NUCLEOTIDE SEQUENCE</scope>
    <source>
        <strain evidence="2 3">cv. TO1000</strain>
    </source>
</reference>
<dbReference type="HOGENOM" id="CLU_1596790_0_0_1"/>
<organism evidence="2 3">
    <name type="scientific">Brassica oleracea var. oleracea</name>
    <dbReference type="NCBI Taxonomy" id="109376"/>
    <lineage>
        <taxon>Eukaryota</taxon>
        <taxon>Viridiplantae</taxon>
        <taxon>Streptophyta</taxon>
        <taxon>Embryophyta</taxon>
        <taxon>Tracheophyta</taxon>
        <taxon>Spermatophyta</taxon>
        <taxon>Magnoliopsida</taxon>
        <taxon>eudicotyledons</taxon>
        <taxon>Gunneridae</taxon>
        <taxon>Pentapetalae</taxon>
        <taxon>rosids</taxon>
        <taxon>malvids</taxon>
        <taxon>Brassicales</taxon>
        <taxon>Brassicaceae</taxon>
        <taxon>Brassiceae</taxon>
        <taxon>Brassica</taxon>
    </lineage>
</organism>
<dbReference type="Proteomes" id="UP000032141">
    <property type="component" value="Chromosome C3"/>
</dbReference>
<sequence>MNLPRNFNGLGEFVRPSPPLLVPKFMLNICQLNHFINLWILQMMYHPHCMPFMEPPHVLFPYQNPDRMPSIKPRLVLLKELTSNIQLILDSLQGSDIVEVQGNEIRNRHLWRKYVMPHDWRVTFYPSQEYAMPANNHQHMHLEQKQEEVRSSSSNQNDDNNNNNLVV</sequence>
<dbReference type="Gramene" id="Bo3g110900.1">
    <property type="protein sequence ID" value="Bo3g110900.1"/>
    <property type="gene ID" value="Bo3g110900"/>
</dbReference>
<dbReference type="EnsemblPlants" id="Bo3g110900.1">
    <property type="protein sequence ID" value="Bo3g110900.1"/>
    <property type="gene ID" value="Bo3g110900"/>
</dbReference>
<evidence type="ECO:0000256" key="1">
    <source>
        <dbReference type="SAM" id="MobiDB-lite"/>
    </source>
</evidence>
<dbReference type="AlphaFoldDB" id="A0A0D3BG56"/>
<keyword evidence="3" id="KW-1185">Reference proteome</keyword>
<feature type="region of interest" description="Disordered" evidence="1">
    <location>
        <begin position="139"/>
        <end position="167"/>
    </location>
</feature>
<evidence type="ECO:0000313" key="2">
    <source>
        <dbReference type="EnsemblPlants" id="Bo3g110900.1"/>
    </source>
</evidence>
<feature type="compositionally biased region" description="Low complexity" evidence="1">
    <location>
        <begin position="151"/>
        <end position="167"/>
    </location>
</feature>
<accession>A0A0D3BG56</accession>
<proteinExistence type="predicted"/>
<name>A0A0D3BG56_BRAOL</name>
<protein>
    <submittedName>
        <fullName evidence="2">Uncharacterized protein</fullName>
    </submittedName>
</protein>
<reference evidence="2" key="2">
    <citation type="submission" date="2015-03" db="UniProtKB">
        <authorList>
            <consortium name="EnsemblPlants"/>
        </authorList>
    </citation>
    <scope>IDENTIFICATION</scope>
</reference>
<feature type="compositionally biased region" description="Basic and acidic residues" evidence="1">
    <location>
        <begin position="140"/>
        <end position="150"/>
    </location>
</feature>
<dbReference type="STRING" id="109376.A0A0D3BG56"/>
<evidence type="ECO:0000313" key="3">
    <source>
        <dbReference type="Proteomes" id="UP000032141"/>
    </source>
</evidence>